<dbReference type="PANTHER" id="PTHR47827">
    <property type="entry name" value="AHD DOMAIN-CONTAINING PROTEIN"/>
    <property type="match status" value="1"/>
</dbReference>
<feature type="domain" description="YEATS" evidence="4">
    <location>
        <begin position="28"/>
        <end position="163"/>
    </location>
</feature>
<keyword evidence="6" id="KW-1185">Reference proteome</keyword>
<feature type="compositionally biased region" description="Polar residues" evidence="3">
    <location>
        <begin position="217"/>
        <end position="227"/>
    </location>
</feature>
<dbReference type="Pfam" id="PF03366">
    <property type="entry name" value="YEATS"/>
    <property type="match status" value="1"/>
</dbReference>
<dbReference type="Gene3D" id="2.60.40.1970">
    <property type="entry name" value="YEATS domain"/>
    <property type="match status" value="1"/>
</dbReference>
<comment type="caution">
    <text evidence="5">The sequence shown here is derived from an EMBL/GenBank/DDBJ whole genome shotgun (WGS) entry which is preliminary data.</text>
</comment>
<organism evidence="5 6">
    <name type="scientific">Pseudolycoriella hygida</name>
    <dbReference type="NCBI Taxonomy" id="35572"/>
    <lineage>
        <taxon>Eukaryota</taxon>
        <taxon>Metazoa</taxon>
        <taxon>Ecdysozoa</taxon>
        <taxon>Arthropoda</taxon>
        <taxon>Hexapoda</taxon>
        <taxon>Insecta</taxon>
        <taxon>Pterygota</taxon>
        <taxon>Neoptera</taxon>
        <taxon>Endopterygota</taxon>
        <taxon>Diptera</taxon>
        <taxon>Nematocera</taxon>
        <taxon>Sciaroidea</taxon>
        <taxon>Sciaridae</taxon>
        <taxon>Pseudolycoriella</taxon>
    </lineage>
</organism>
<reference evidence="5" key="1">
    <citation type="submission" date="2022-07" db="EMBL/GenBank/DDBJ databases">
        <authorList>
            <person name="Trinca V."/>
            <person name="Uliana J.V.C."/>
            <person name="Torres T.T."/>
            <person name="Ward R.J."/>
            <person name="Monesi N."/>
        </authorList>
    </citation>
    <scope>NUCLEOTIDE SEQUENCE</scope>
    <source>
        <strain evidence="5">HSMRA1968</strain>
        <tissue evidence="5">Whole embryos</tissue>
    </source>
</reference>
<accession>A0A9Q0MSR2</accession>
<name>A0A9Q0MSR2_9DIPT</name>
<evidence type="ECO:0000256" key="2">
    <source>
        <dbReference type="PROSITE-ProRule" id="PRU00376"/>
    </source>
</evidence>
<evidence type="ECO:0000313" key="5">
    <source>
        <dbReference type="EMBL" id="KAJ6637281.1"/>
    </source>
</evidence>
<dbReference type="PANTHER" id="PTHR47827:SF3">
    <property type="entry name" value="AF-9 ANC1 HOMOLOGY DOMAIN-CONTAINING PROTEIN"/>
    <property type="match status" value="1"/>
</dbReference>
<feature type="compositionally biased region" description="Low complexity" evidence="3">
    <location>
        <begin position="421"/>
        <end position="432"/>
    </location>
</feature>
<dbReference type="InterPro" id="IPR038704">
    <property type="entry name" value="YEAST_sf"/>
</dbReference>
<feature type="compositionally biased region" description="Polar residues" evidence="3">
    <location>
        <begin position="474"/>
        <end position="483"/>
    </location>
</feature>
<dbReference type="OrthoDB" id="10053467at2759"/>
<dbReference type="GO" id="GO:0008023">
    <property type="term" value="C:transcription elongation factor complex"/>
    <property type="evidence" value="ECO:0007669"/>
    <property type="project" value="TreeGrafter"/>
</dbReference>
<dbReference type="AlphaFoldDB" id="A0A9Q0MSR2"/>
<feature type="compositionally biased region" description="Basic and acidic residues" evidence="3">
    <location>
        <begin position="351"/>
        <end position="409"/>
    </location>
</feature>
<protein>
    <submittedName>
        <fullName evidence="5">Protein ENL</fullName>
    </submittedName>
</protein>
<evidence type="ECO:0000256" key="3">
    <source>
        <dbReference type="SAM" id="MobiDB-lite"/>
    </source>
</evidence>
<dbReference type="EMBL" id="WJQU01000003">
    <property type="protein sequence ID" value="KAJ6637281.1"/>
    <property type="molecule type" value="Genomic_DNA"/>
</dbReference>
<dbReference type="CDD" id="cd16906">
    <property type="entry name" value="YEATS_AF-9_like"/>
    <property type="match status" value="1"/>
</dbReference>
<dbReference type="GO" id="GO:0003682">
    <property type="term" value="F:chromatin binding"/>
    <property type="evidence" value="ECO:0007669"/>
    <property type="project" value="TreeGrafter"/>
</dbReference>
<dbReference type="InterPro" id="IPR055129">
    <property type="entry name" value="YEATS_dom"/>
</dbReference>
<evidence type="ECO:0000313" key="6">
    <source>
        <dbReference type="Proteomes" id="UP001151699"/>
    </source>
</evidence>
<sequence>MTILSQQIPNFTFIITGIKIPELENIIFDDKQHYKVVFEIGHFATLKSKVTPEGFTHDWELYVRGCDSADISHYIDKVVFNLHDSFPKFKRVFKEPPYHVKESGYAGFVLPIDIYFKNRDDPKKITYNYDLSLQNTGTITNVDKKTHTFKNPSEDFRRKLLKGGGFAVNNFPSGSEIGGKKCKTKADDTKVANTYSNLFGPSGSKGAAKVSPEAKNKSASTTSAKQLQKTEKTSRDKSDKDKKEKSKHNSPNKDKTEARDASRKTHEDKHKKREDKNNDKTHAKERGRSTDKMSNTKQCPSPKRMAPSPRRVSPNRSTSALSKNDDSVKSFSKQADPVDRPSSSAKKPKKDRKEKNSDKERDRERSKDQKQKEERPSSKVSDKIDPKKEKDTGSRNQKDKTKANDEDAKVANTSPPKKPEQTQSSQLPQQQTKINPLSALLNEIEEKASSDSDDDSSKPSMNRRIVDDAVEGAPQTSNVCLDY</sequence>
<comment type="subcellular location">
    <subcellularLocation>
        <location evidence="2">Nucleus</location>
    </subcellularLocation>
</comment>
<evidence type="ECO:0000259" key="4">
    <source>
        <dbReference type="PROSITE" id="PS51037"/>
    </source>
</evidence>
<keyword evidence="1 2" id="KW-0539">Nucleus</keyword>
<dbReference type="InterPro" id="IPR052790">
    <property type="entry name" value="YEATS_domain"/>
</dbReference>
<feature type="compositionally biased region" description="Basic and acidic residues" evidence="3">
    <location>
        <begin position="251"/>
        <end position="291"/>
    </location>
</feature>
<gene>
    <name evidence="5" type="primary">MLLT1</name>
    <name evidence="5" type="ORF">Bhyg_10011</name>
</gene>
<dbReference type="GO" id="GO:0045893">
    <property type="term" value="P:positive regulation of DNA-templated transcription"/>
    <property type="evidence" value="ECO:0007669"/>
    <property type="project" value="TreeGrafter"/>
</dbReference>
<evidence type="ECO:0000256" key="1">
    <source>
        <dbReference type="ARBA" id="ARBA00023242"/>
    </source>
</evidence>
<feature type="region of interest" description="Disordered" evidence="3">
    <location>
        <begin position="196"/>
        <end position="483"/>
    </location>
</feature>
<dbReference type="Proteomes" id="UP001151699">
    <property type="component" value="Chromosome X"/>
</dbReference>
<proteinExistence type="predicted"/>
<dbReference type="PROSITE" id="PS51037">
    <property type="entry name" value="YEATS"/>
    <property type="match status" value="1"/>
</dbReference>
<feature type="compositionally biased region" description="Basic and acidic residues" evidence="3">
    <location>
        <begin position="228"/>
        <end position="244"/>
    </location>
</feature>